<sequence length="136" mass="13826">MRRIVFDAVLIAAYALVAVPALTGVGAHEWLGVAVVAALLAHCARRGAAPARGAAAAGRAVLNGLIVVALAACAVSGAMVSGAVLPALGLYARGYFFWDPLHAASAKVLLALLLVHLALNASAVVRAVRARRCDRP</sequence>
<keyword evidence="1" id="KW-0812">Transmembrane</keyword>
<feature type="domain" description="Flavinylation-associated cytochrome" evidence="2">
    <location>
        <begin position="62"/>
        <end position="120"/>
    </location>
</feature>
<proteinExistence type="predicted"/>
<gene>
    <name evidence="3" type="ORF">C2L80_07945</name>
</gene>
<dbReference type="AlphaFoldDB" id="A0A2K2U4E8"/>
<evidence type="ECO:0000313" key="4">
    <source>
        <dbReference type="Proteomes" id="UP000236488"/>
    </source>
</evidence>
<accession>A0A2K2U4E8</accession>
<feature type="transmembrane region" description="Helical" evidence="1">
    <location>
        <begin position="5"/>
        <end position="24"/>
    </location>
</feature>
<organism evidence="3 4">
    <name type="scientific">Rubneribacter badeniensis</name>
    <dbReference type="NCBI Taxonomy" id="2070688"/>
    <lineage>
        <taxon>Bacteria</taxon>
        <taxon>Bacillati</taxon>
        <taxon>Actinomycetota</taxon>
        <taxon>Coriobacteriia</taxon>
        <taxon>Eggerthellales</taxon>
        <taxon>Eggerthellaceae</taxon>
        <taxon>Rubneribacter</taxon>
    </lineage>
</organism>
<keyword evidence="4" id="KW-1185">Reference proteome</keyword>
<keyword evidence="1" id="KW-1133">Transmembrane helix</keyword>
<dbReference type="EMBL" id="PPEL01000043">
    <property type="protein sequence ID" value="PNV65171.1"/>
    <property type="molecule type" value="Genomic_DNA"/>
</dbReference>
<reference evidence="3 4" key="1">
    <citation type="journal article" date="2018" name="Int. J. Syst. Evol. Microbiol.">
        <title>Rubneribacter badeniensis gen. nov., sp. nov. and Enteroscipio rubneri gen. nov., sp. nov., new members of the Eggerthellaceae isolated from human faeces.</title>
        <authorList>
            <person name="Danylec N."/>
            <person name="Gobl A."/>
            <person name="Stoll D.A."/>
            <person name="Hetzer B."/>
            <person name="Kulling S.E."/>
            <person name="Huch M."/>
        </authorList>
    </citation>
    <scope>NUCLEOTIDE SEQUENCE [LARGE SCALE GENOMIC DNA]</scope>
    <source>
        <strain evidence="3 4">ResAG-85</strain>
    </source>
</reference>
<keyword evidence="1" id="KW-0472">Membrane</keyword>
<feature type="transmembrane region" description="Helical" evidence="1">
    <location>
        <begin position="108"/>
        <end position="128"/>
    </location>
</feature>
<comment type="caution">
    <text evidence="3">The sequence shown here is derived from an EMBL/GenBank/DDBJ whole genome shotgun (WGS) entry which is preliminary data.</text>
</comment>
<dbReference type="Pfam" id="PF14358">
    <property type="entry name" value="DUF4405"/>
    <property type="match status" value="1"/>
</dbReference>
<dbReference type="Proteomes" id="UP000236488">
    <property type="component" value="Unassembled WGS sequence"/>
</dbReference>
<feature type="transmembrane region" description="Helical" evidence="1">
    <location>
        <begin position="30"/>
        <end position="48"/>
    </location>
</feature>
<dbReference type="InterPro" id="IPR025517">
    <property type="entry name" value="DUF4405"/>
</dbReference>
<feature type="transmembrane region" description="Helical" evidence="1">
    <location>
        <begin position="60"/>
        <end position="88"/>
    </location>
</feature>
<evidence type="ECO:0000313" key="3">
    <source>
        <dbReference type="EMBL" id="PNV65171.1"/>
    </source>
</evidence>
<evidence type="ECO:0000256" key="1">
    <source>
        <dbReference type="SAM" id="Phobius"/>
    </source>
</evidence>
<name>A0A2K2U4E8_9ACTN</name>
<evidence type="ECO:0000259" key="2">
    <source>
        <dbReference type="Pfam" id="PF14358"/>
    </source>
</evidence>
<dbReference type="RefSeq" id="WP_087195713.1">
    <property type="nucleotide sequence ID" value="NZ_PPEL01000043.1"/>
</dbReference>
<protein>
    <submittedName>
        <fullName evidence="3">DUF4405 domain-containing protein</fullName>
    </submittedName>
</protein>